<dbReference type="EMBL" id="BGPR01000120">
    <property type="protein sequence ID" value="GBL96376.1"/>
    <property type="molecule type" value="Genomic_DNA"/>
</dbReference>
<proteinExistence type="predicted"/>
<keyword evidence="2" id="KW-1133">Transmembrane helix</keyword>
<feature type="transmembrane region" description="Helical" evidence="2">
    <location>
        <begin position="6"/>
        <end position="26"/>
    </location>
</feature>
<dbReference type="AlphaFoldDB" id="A0A4Y2BYI3"/>
<organism evidence="3 4">
    <name type="scientific">Araneus ventricosus</name>
    <name type="common">Orbweaver spider</name>
    <name type="synonym">Epeira ventricosa</name>
    <dbReference type="NCBI Taxonomy" id="182803"/>
    <lineage>
        <taxon>Eukaryota</taxon>
        <taxon>Metazoa</taxon>
        <taxon>Ecdysozoa</taxon>
        <taxon>Arthropoda</taxon>
        <taxon>Chelicerata</taxon>
        <taxon>Arachnida</taxon>
        <taxon>Araneae</taxon>
        <taxon>Araneomorphae</taxon>
        <taxon>Entelegynae</taxon>
        <taxon>Araneoidea</taxon>
        <taxon>Araneidae</taxon>
        <taxon>Araneus</taxon>
    </lineage>
</organism>
<evidence type="ECO:0000256" key="2">
    <source>
        <dbReference type="SAM" id="Phobius"/>
    </source>
</evidence>
<evidence type="ECO:0000256" key="1">
    <source>
        <dbReference type="SAM" id="MobiDB-lite"/>
    </source>
</evidence>
<reference evidence="3 4" key="1">
    <citation type="journal article" date="2019" name="Sci. Rep.">
        <title>Orb-weaving spider Araneus ventricosus genome elucidates the spidroin gene catalogue.</title>
        <authorList>
            <person name="Kono N."/>
            <person name="Nakamura H."/>
            <person name="Ohtoshi R."/>
            <person name="Moran D.A.P."/>
            <person name="Shinohara A."/>
            <person name="Yoshida Y."/>
            <person name="Fujiwara M."/>
            <person name="Mori M."/>
            <person name="Tomita M."/>
            <person name="Arakawa K."/>
        </authorList>
    </citation>
    <scope>NUCLEOTIDE SEQUENCE [LARGE SCALE GENOMIC DNA]</scope>
</reference>
<dbReference type="Proteomes" id="UP000499080">
    <property type="component" value="Unassembled WGS sequence"/>
</dbReference>
<feature type="region of interest" description="Disordered" evidence="1">
    <location>
        <begin position="36"/>
        <end position="62"/>
    </location>
</feature>
<keyword evidence="2" id="KW-0472">Membrane</keyword>
<protein>
    <submittedName>
        <fullName evidence="3">Uncharacterized protein</fullName>
    </submittedName>
</protein>
<name>A0A4Y2BYI3_ARAVE</name>
<gene>
    <name evidence="3" type="ORF">AVEN_43698_1</name>
</gene>
<keyword evidence="4" id="KW-1185">Reference proteome</keyword>
<keyword evidence="2" id="KW-0812">Transmembrane</keyword>
<evidence type="ECO:0000313" key="3">
    <source>
        <dbReference type="EMBL" id="GBL96376.1"/>
    </source>
</evidence>
<comment type="caution">
    <text evidence="3">The sequence shown here is derived from an EMBL/GenBank/DDBJ whole genome shotgun (WGS) entry which is preliminary data.</text>
</comment>
<evidence type="ECO:0000313" key="4">
    <source>
        <dbReference type="Proteomes" id="UP000499080"/>
    </source>
</evidence>
<sequence>MSETRRFITILRLNFLMIFHTLYTLLTRERGRGGLVVRSRPRGRRVPGSKSDSSEDPPLMGSLHGKLYVVAKCRPVGVVRKFGEGCQLRCRPRHLTEFENYKVSPKIALVFLQNGTLI</sequence>
<accession>A0A4Y2BYI3</accession>